<protein>
    <submittedName>
        <fullName evidence="6">Flippase</fullName>
    </submittedName>
</protein>
<reference evidence="6 7" key="1">
    <citation type="submission" date="2018-07" db="EMBL/GenBank/DDBJ databases">
        <title>Genome sequences of six Lactobacillus spp. isolated from bumble bee guts.</title>
        <authorList>
            <person name="Motta E.V.S."/>
            <person name="Moran N.A."/>
        </authorList>
    </citation>
    <scope>NUCLEOTIDE SEQUENCE [LARGE SCALE GENOMIC DNA]</scope>
    <source>
        <strain evidence="6 7">LV-8.1</strain>
    </source>
</reference>
<dbReference type="Proteomes" id="UP000284822">
    <property type="component" value="Unassembled WGS sequence"/>
</dbReference>
<dbReference type="Pfam" id="PF01943">
    <property type="entry name" value="Polysacc_synt"/>
    <property type="match status" value="1"/>
</dbReference>
<sequence length="474" mass="53810">MQLIKNYLYNAFYQIFVIIVPLVTMPYISRVLGPTGSGINSLTNANTQYFVLLGSIGVSLYGNRQIAYLRDDKDKISQTFWEIFIMRLFTIALALILFYLFVFLTHTYQLAYLMQSILIIAAAFDISWFFMGVENFKVTVVRNVVVKLISIVFIFTLVKSKNDIILYIFILSMSQLLGNMSLFPYLKTYIVLPKWHQLNIWQHLRPSLTLFIPQIALQIYLILNKTMLGIMVSVEAAGFYTYSDNIIRMLLAIVTSLATVMMPRVANVFAHGDLKKVNRYMQLAFDYSSAVSIPMMFGMAAISWKFAPLFFGHGYNSVSSLMMIESLIVLPITWSSITGNQYLLPLGKNHQYTASVTLGAILSVVFNVPLILLLETNGAMISTVLCECAVSLYQLFAIHKSVHLPDLFIGLWKYLLSGLVMFIVVFYLHMTWKFTILTALIEVIIGIVIYGLGIFILKPPILQAVKQLLQKPAR</sequence>
<feature type="transmembrane region" description="Helical" evidence="5">
    <location>
        <begin position="411"/>
        <end position="430"/>
    </location>
</feature>
<evidence type="ECO:0000256" key="5">
    <source>
        <dbReference type="SAM" id="Phobius"/>
    </source>
</evidence>
<keyword evidence="3 5" id="KW-1133">Transmembrane helix</keyword>
<feature type="transmembrane region" description="Helical" evidence="5">
    <location>
        <begin position="7"/>
        <end position="27"/>
    </location>
</feature>
<accession>A0A3R6V6Z4</accession>
<evidence type="ECO:0000256" key="2">
    <source>
        <dbReference type="ARBA" id="ARBA00022692"/>
    </source>
</evidence>
<dbReference type="RefSeq" id="WP_118910548.1">
    <property type="nucleotide sequence ID" value="NZ_QOCS01000008.1"/>
</dbReference>
<feature type="transmembrane region" description="Helical" evidence="5">
    <location>
        <begin position="379"/>
        <end position="399"/>
    </location>
</feature>
<evidence type="ECO:0000313" key="7">
    <source>
        <dbReference type="Proteomes" id="UP000284822"/>
    </source>
</evidence>
<evidence type="ECO:0000256" key="3">
    <source>
        <dbReference type="ARBA" id="ARBA00022989"/>
    </source>
</evidence>
<feature type="transmembrane region" description="Helical" evidence="5">
    <location>
        <begin position="164"/>
        <end position="186"/>
    </location>
</feature>
<evidence type="ECO:0000256" key="1">
    <source>
        <dbReference type="ARBA" id="ARBA00004141"/>
    </source>
</evidence>
<feature type="transmembrane region" description="Helical" evidence="5">
    <location>
        <begin position="110"/>
        <end position="133"/>
    </location>
</feature>
<evidence type="ECO:0000256" key="4">
    <source>
        <dbReference type="ARBA" id="ARBA00023136"/>
    </source>
</evidence>
<dbReference type="EMBL" id="QOCS01000008">
    <property type="protein sequence ID" value="RHW47389.1"/>
    <property type="molecule type" value="Genomic_DNA"/>
</dbReference>
<keyword evidence="2 5" id="KW-0812">Transmembrane</keyword>
<comment type="subcellular location">
    <subcellularLocation>
        <location evidence="1">Membrane</location>
        <topology evidence="1">Multi-pass membrane protein</topology>
    </subcellularLocation>
</comment>
<name>A0A3R6V6Z4_9LACO</name>
<feature type="transmembrane region" description="Helical" evidence="5">
    <location>
        <begin position="207"/>
        <end position="234"/>
    </location>
</feature>
<dbReference type="GO" id="GO:0016020">
    <property type="term" value="C:membrane"/>
    <property type="evidence" value="ECO:0007669"/>
    <property type="project" value="UniProtKB-SubCell"/>
</dbReference>
<keyword evidence="4 5" id="KW-0472">Membrane</keyword>
<comment type="caution">
    <text evidence="6">The sequence shown here is derived from an EMBL/GenBank/DDBJ whole genome shotgun (WGS) entry which is preliminary data.</text>
</comment>
<feature type="transmembrane region" description="Helical" evidence="5">
    <location>
        <begin position="47"/>
        <end position="63"/>
    </location>
</feature>
<dbReference type="PANTHER" id="PTHR43424:SF1">
    <property type="entry name" value="LOCUS PUTATIVE PROTEIN 1-RELATED"/>
    <property type="match status" value="1"/>
</dbReference>
<feature type="transmembrane region" description="Helical" evidence="5">
    <location>
        <begin position="84"/>
        <end position="104"/>
    </location>
</feature>
<feature type="transmembrane region" description="Helical" evidence="5">
    <location>
        <begin position="140"/>
        <end position="158"/>
    </location>
</feature>
<dbReference type="PANTHER" id="PTHR43424">
    <property type="entry name" value="LOCUS PUTATIVE PROTEIN 1-RELATED"/>
    <property type="match status" value="1"/>
</dbReference>
<feature type="transmembrane region" description="Helical" evidence="5">
    <location>
        <begin position="436"/>
        <end position="457"/>
    </location>
</feature>
<dbReference type="InterPro" id="IPR052556">
    <property type="entry name" value="PolySynth_Transporter"/>
</dbReference>
<dbReference type="AlphaFoldDB" id="A0A3R6V6Z4"/>
<feature type="transmembrane region" description="Helical" evidence="5">
    <location>
        <begin position="246"/>
        <end position="266"/>
    </location>
</feature>
<organism evidence="6 7">
    <name type="scientific">Bombilactobacillus bombi</name>
    <dbReference type="NCBI Taxonomy" id="1303590"/>
    <lineage>
        <taxon>Bacteria</taxon>
        <taxon>Bacillati</taxon>
        <taxon>Bacillota</taxon>
        <taxon>Bacilli</taxon>
        <taxon>Lactobacillales</taxon>
        <taxon>Lactobacillaceae</taxon>
        <taxon>Bombilactobacillus</taxon>
    </lineage>
</organism>
<evidence type="ECO:0000313" key="6">
    <source>
        <dbReference type="EMBL" id="RHW47389.1"/>
    </source>
</evidence>
<proteinExistence type="predicted"/>
<feature type="transmembrane region" description="Helical" evidence="5">
    <location>
        <begin position="287"/>
        <end position="307"/>
    </location>
</feature>
<dbReference type="InterPro" id="IPR002797">
    <property type="entry name" value="Polysacc_synth"/>
</dbReference>
<gene>
    <name evidence="6" type="ORF">DS832_04385</name>
</gene>
<feature type="transmembrane region" description="Helical" evidence="5">
    <location>
        <begin position="352"/>
        <end position="373"/>
    </location>
</feature>